<keyword evidence="1" id="KW-1133">Transmembrane helix</keyword>
<dbReference type="RefSeq" id="WP_157706163.1">
    <property type="nucleotide sequence ID" value="NZ_CP034348.1"/>
</dbReference>
<feature type="transmembrane region" description="Helical" evidence="1">
    <location>
        <begin position="118"/>
        <end position="138"/>
    </location>
</feature>
<dbReference type="Gene3D" id="2.40.50.1020">
    <property type="entry name" value="LytTr DNA-binding domain"/>
    <property type="match status" value="1"/>
</dbReference>
<dbReference type="GO" id="GO:0003677">
    <property type="term" value="F:DNA binding"/>
    <property type="evidence" value="ECO:0007669"/>
    <property type="project" value="InterPro"/>
</dbReference>
<accession>A0A6I6IKX5</accession>
<feature type="transmembrane region" description="Helical" evidence="1">
    <location>
        <begin position="21"/>
        <end position="43"/>
    </location>
</feature>
<dbReference type="PROSITE" id="PS50930">
    <property type="entry name" value="HTH_LYTTR"/>
    <property type="match status" value="1"/>
</dbReference>
<evidence type="ECO:0000313" key="3">
    <source>
        <dbReference type="EMBL" id="QGX97529.1"/>
    </source>
</evidence>
<evidence type="ECO:0000259" key="2">
    <source>
        <dbReference type="PROSITE" id="PS50930"/>
    </source>
</evidence>
<dbReference type="SMART" id="SM00850">
    <property type="entry name" value="LytTR"/>
    <property type="match status" value="1"/>
</dbReference>
<organism evidence="3 4">
    <name type="scientific">Roseovarius faecimaris</name>
    <dbReference type="NCBI Taxonomy" id="2494550"/>
    <lineage>
        <taxon>Bacteria</taxon>
        <taxon>Pseudomonadati</taxon>
        <taxon>Pseudomonadota</taxon>
        <taxon>Alphaproteobacteria</taxon>
        <taxon>Rhodobacterales</taxon>
        <taxon>Roseobacteraceae</taxon>
        <taxon>Roseovarius</taxon>
    </lineage>
</organism>
<dbReference type="OrthoDB" id="7028951at2"/>
<proteinExistence type="predicted"/>
<reference evidence="4" key="1">
    <citation type="submission" date="2018-12" db="EMBL/GenBank/DDBJ databases">
        <title>Complete genome sequence of Roseovarius sp. MME-070.</title>
        <authorList>
            <person name="Nam Y.-D."/>
            <person name="Kang J."/>
            <person name="Chung W.-H."/>
            <person name="Park Y.S."/>
        </authorList>
    </citation>
    <scope>NUCLEOTIDE SEQUENCE [LARGE SCALE GENOMIC DNA]</scope>
    <source>
        <strain evidence="4">MME-070</strain>
    </source>
</reference>
<name>A0A6I6IKX5_9RHOB</name>
<dbReference type="Proteomes" id="UP000428330">
    <property type="component" value="Chromosome"/>
</dbReference>
<feature type="transmembrane region" description="Helical" evidence="1">
    <location>
        <begin position="87"/>
        <end position="106"/>
    </location>
</feature>
<feature type="transmembrane region" description="Helical" evidence="1">
    <location>
        <begin position="55"/>
        <end position="80"/>
    </location>
</feature>
<sequence length="272" mass="30402">MPDRSAGAFQDILISTYRRAFSPFTFFILGSSWLVAVLAGPFGTYEHLSLFSRTIYWGAIAFFGVALGLSVRAVLFWWLGSENSYRFSLMAACALTVILAPMVIAWRMLMAQSAPGLWVSPPLITFNTFVVAAAIFTFRKFLMPPDEPADEVPEENVSDETSEVRLLRRLPDDIKADILSLSASNHHVDVTTDRGRALVRVRMSDAIDEMGGVEGFCVHRSHWVARDAIREVRRVNAQKIVVVLRNGDELPVSRKYRCNLEKAGLFLKSKAA</sequence>
<dbReference type="Pfam" id="PF04397">
    <property type="entry name" value="LytTR"/>
    <property type="match status" value="1"/>
</dbReference>
<keyword evidence="1" id="KW-0472">Membrane</keyword>
<gene>
    <name evidence="3" type="ORF">EI983_04240</name>
</gene>
<dbReference type="InterPro" id="IPR007492">
    <property type="entry name" value="LytTR_DNA-bd_dom"/>
</dbReference>
<evidence type="ECO:0000313" key="4">
    <source>
        <dbReference type="Proteomes" id="UP000428330"/>
    </source>
</evidence>
<keyword evidence="1" id="KW-0812">Transmembrane</keyword>
<dbReference type="AlphaFoldDB" id="A0A6I6IKX5"/>
<evidence type="ECO:0000256" key="1">
    <source>
        <dbReference type="SAM" id="Phobius"/>
    </source>
</evidence>
<feature type="domain" description="HTH LytTR-type" evidence="2">
    <location>
        <begin position="176"/>
        <end position="266"/>
    </location>
</feature>
<protein>
    <recommendedName>
        <fullName evidence="2">HTH LytTR-type domain-containing protein</fullName>
    </recommendedName>
</protein>
<keyword evidence="4" id="KW-1185">Reference proteome</keyword>
<dbReference type="EMBL" id="CP034348">
    <property type="protein sequence ID" value="QGX97529.1"/>
    <property type="molecule type" value="Genomic_DNA"/>
</dbReference>
<dbReference type="KEGG" id="rom:EI983_04240"/>